<keyword evidence="3" id="KW-1185">Reference proteome</keyword>
<accession>A0ABT7ECK2</accession>
<dbReference type="RefSeq" id="WP_284133353.1">
    <property type="nucleotide sequence ID" value="NZ_JASKYM010000008.1"/>
</dbReference>
<evidence type="ECO:0000256" key="1">
    <source>
        <dbReference type="SAM" id="Phobius"/>
    </source>
</evidence>
<keyword evidence="1" id="KW-0472">Membrane</keyword>
<keyword evidence="1" id="KW-1133">Transmembrane helix</keyword>
<protein>
    <submittedName>
        <fullName evidence="2">Uncharacterized protein</fullName>
    </submittedName>
</protein>
<gene>
    <name evidence="2" type="ORF">QOZ84_12840</name>
</gene>
<name>A0ABT7ECK2_9FIRM</name>
<sequence length="61" mass="7057">MSQIINWICLICISLLVMDVMVYFCKDVIKILNGAERIKSKNVVKTRVATNEYTYETKIAK</sequence>
<dbReference type="Proteomes" id="UP001301012">
    <property type="component" value="Unassembled WGS sequence"/>
</dbReference>
<organism evidence="2 3">
    <name type="scientific">Romboutsia sedimentorum</name>
    <dbReference type="NCBI Taxonomy" id="1368474"/>
    <lineage>
        <taxon>Bacteria</taxon>
        <taxon>Bacillati</taxon>
        <taxon>Bacillota</taxon>
        <taxon>Clostridia</taxon>
        <taxon>Peptostreptococcales</taxon>
        <taxon>Peptostreptococcaceae</taxon>
        <taxon>Romboutsia</taxon>
    </lineage>
</organism>
<keyword evidence="1" id="KW-0812">Transmembrane</keyword>
<evidence type="ECO:0000313" key="2">
    <source>
        <dbReference type="EMBL" id="MDK2564427.1"/>
    </source>
</evidence>
<proteinExistence type="predicted"/>
<reference evidence="2 3" key="1">
    <citation type="submission" date="2023-05" db="EMBL/GenBank/DDBJ databases">
        <title>Rombocin, a short stable natural nisin variant, displays selective antimicrobial activity against Listeria monocytogenes and employs dual mode of action to kill target bacterial strains.</title>
        <authorList>
            <person name="Wambui J."/>
            <person name="Stephan R."/>
            <person name="Kuipers O.P."/>
        </authorList>
    </citation>
    <scope>NUCLEOTIDE SEQUENCE [LARGE SCALE GENOMIC DNA]</scope>
    <source>
        <strain evidence="2 3">RC002</strain>
    </source>
</reference>
<dbReference type="EMBL" id="JASKYM010000008">
    <property type="protein sequence ID" value="MDK2564427.1"/>
    <property type="molecule type" value="Genomic_DNA"/>
</dbReference>
<feature type="transmembrane region" description="Helical" evidence="1">
    <location>
        <begin position="7"/>
        <end position="24"/>
    </location>
</feature>
<evidence type="ECO:0000313" key="3">
    <source>
        <dbReference type="Proteomes" id="UP001301012"/>
    </source>
</evidence>
<comment type="caution">
    <text evidence="2">The sequence shown here is derived from an EMBL/GenBank/DDBJ whole genome shotgun (WGS) entry which is preliminary data.</text>
</comment>